<dbReference type="EMBL" id="VOHW01000004">
    <property type="protein sequence ID" value="TWV62268.1"/>
    <property type="molecule type" value="Genomic_DNA"/>
</dbReference>
<dbReference type="Gene3D" id="3.40.50.1110">
    <property type="entry name" value="SGNH hydrolase"/>
    <property type="match status" value="1"/>
</dbReference>
<dbReference type="SUPFAM" id="SSF52266">
    <property type="entry name" value="SGNH hydrolase"/>
    <property type="match status" value="1"/>
</dbReference>
<evidence type="ECO:0000313" key="2">
    <source>
        <dbReference type="Proteomes" id="UP000315827"/>
    </source>
</evidence>
<proteinExistence type="predicted"/>
<dbReference type="CDD" id="cd00229">
    <property type="entry name" value="SGNH_hydrolase"/>
    <property type="match status" value="1"/>
</dbReference>
<protein>
    <submittedName>
        <fullName evidence="1">SGNH/GDSL hydrolase family protein</fullName>
    </submittedName>
</protein>
<name>A0A5C6KKF2_PARDI</name>
<dbReference type="AlphaFoldDB" id="A0A5C6KKF2"/>
<organism evidence="1 2">
    <name type="scientific">Parabacteroides distasonis</name>
    <dbReference type="NCBI Taxonomy" id="823"/>
    <lineage>
        <taxon>Bacteria</taxon>
        <taxon>Pseudomonadati</taxon>
        <taxon>Bacteroidota</taxon>
        <taxon>Bacteroidia</taxon>
        <taxon>Bacteroidales</taxon>
        <taxon>Tannerellaceae</taxon>
        <taxon>Parabacteroides</taxon>
    </lineage>
</organism>
<sequence length="393" mass="45838">MTKLQKMKIIIKMMCLFFLLACTKDEINTFEGAIPFYKEGISNLRSDILDKKDGVQNSLFTFSSNVYADELSQEVIIRILSDDIDLSVGKDLGFMNIYKERVDIYKSNKDYQAALNESLPLSFTLNKDMLYSIGFDKREDSVSFFIREIEADKNVLKEFKRTYSAQKDPYQLLMWGKPFFAVRRGEVKLLDSWITAPFHNPVLSIFGDSFVEGTMLLINGIDRKYRWSSMLTSVLGKERCLVDGKGGEMMSDEFINRFKIENSWYKTKYVILALGTNNYLDVEKYKKYMLQAISILRNNGQIPVLLTVTPRKDRDYEPVKLINDWIKSMNIKYIDMHEAVTKENDPTQWRDGYLFYDGIHPTPNGYKAMYEQVLKDLPEIFKEDHLSMSYQNS</sequence>
<reference evidence="1 2" key="1">
    <citation type="submission" date="2019-07" db="EMBL/GenBank/DDBJ databases">
        <title>Genome sequencing of Parabacteroides distasonis iSURF_7.</title>
        <authorList>
            <person name="Degefu H.N."/>
            <person name="Ruoff K.L."/>
            <person name="Price C.E."/>
            <person name="Valls R.A."/>
            <person name="O'Toole G.A."/>
        </authorList>
    </citation>
    <scope>NUCLEOTIDE SEQUENCE [LARGE SCALE GENOMIC DNA]</scope>
    <source>
        <strain evidence="1 2">CFPLTA003_1B</strain>
    </source>
</reference>
<gene>
    <name evidence="1" type="ORF">FSA05_09240</name>
</gene>
<dbReference type="InterPro" id="IPR013830">
    <property type="entry name" value="SGNH_hydro"/>
</dbReference>
<dbReference type="GO" id="GO:0016788">
    <property type="term" value="F:hydrolase activity, acting on ester bonds"/>
    <property type="evidence" value="ECO:0007669"/>
    <property type="project" value="UniProtKB-ARBA"/>
</dbReference>
<keyword evidence="1" id="KW-0378">Hydrolase</keyword>
<accession>A0A5C6KKF2</accession>
<dbReference type="InterPro" id="IPR036514">
    <property type="entry name" value="SGNH_hydro_sf"/>
</dbReference>
<dbReference type="Pfam" id="PF13472">
    <property type="entry name" value="Lipase_GDSL_2"/>
    <property type="match status" value="1"/>
</dbReference>
<evidence type="ECO:0000313" key="1">
    <source>
        <dbReference type="EMBL" id="TWV62268.1"/>
    </source>
</evidence>
<comment type="caution">
    <text evidence="1">The sequence shown here is derived from an EMBL/GenBank/DDBJ whole genome shotgun (WGS) entry which is preliminary data.</text>
</comment>
<dbReference type="Proteomes" id="UP000315827">
    <property type="component" value="Unassembled WGS sequence"/>
</dbReference>